<dbReference type="AlphaFoldDB" id="A0A1E7EX80"/>
<sequence>MNAKEVIPMRTTLEELLNHPQPATPMRTDNSTADGIMNKTVKQKASKSMDMRFYWVQDRVQQNQLKVLWVPGEINLADYQSQVQPTSVHRALRPIYLYEKGKSPATLQGCDEILKSLVRGTKPVTPLLARTAQQQHLTIPRGTNFTAV</sequence>
<gene>
    <name evidence="1" type="ORF">FRACYDRAFT_247541</name>
</gene>
<keyword evidence="2" id="KW-1185">Reference proteome</keyword>
<reference evidence="1 2" key="1">
    <citation type="submission" date="2016-09" db="EMBL/GenBank/DDBJ databases">
        <title>Extensive genetic diversity and differential bi-allelic expression allows diatom success in the polar Southern Ocean.</title>
        <authorList>
            <consortium name="DOE Joint Genome Institute"/>
            <person name="Mock T."/>
            <person name="Otillar R.P."/>
            <person name="Strauss J."/>
            <person name="Dupont C."/>
            <person name="Frickenhaus S."/>
            <person name="Maumus F."/>
            <person name="Mcmullan M."/>
            <person name="Sanges R."/>
            <person name="Schmutz J."/>
            <person name="Toseland A."/>
            <person name="Valas R."/>
            <person name="Veluchamy A."/>
            <person name="Ward B.J."/>
            <person name="Allen A."/>
            <person name="Barry K."/>
            <person name="Falciatore A."/>
            <person name="Ferrante M."/>
            <person name="Fortunato A.E."/>
            <person name="Gloeckner G."/>
            <person name="Gruber A."/>
            <person name="Hipkin R."/>
            <person name="Janech M."/>
            <person name="Kroth P."/>
            <person name="Leese F."/>
            <person name="Lindquist E."/>
            <person name="Lyon B.R."/>
            <person name="Martin J."/>
            <person name="Mayer C."/>
            <person name="Parker M."/>
            <person name="Quesneville H."/>
            <person name="Raymond J."/>
            <person name="Uhlig C."/>
            <person name="Valentin K.U."/>
            <person name="Worden A.Z."/>
            <person name="Armbrust E.V."/>
            <person name="Bowler C."/>
            <person name="Green B."/>
            <person name="Moulton V."/>
            <person name="Van Oosterhout C."/>
            <person name="Grigoriev I."/>
        </authorList>
    </citation>
    <scope>NUCLEOTIDE SEQUENCE [LARGE SCALE GENOMIC DNA]</scope>
    <source>
        <strain evidence="1 2">CCMP1102</strain>
    </source>
</reference>
<name>A0A1E7EX80_9STRA</name>
<dbReference type="EMBL" id="KV784372">
    <property type="protein sequence ID" value="OEU10439.1"/>
    <property type="molecule type" value="Genomic_DNA"/>
</dbReference>
<dbReference type="OrthoDB" id="46260at2759"/>
<evidence type="ECO:0000313" key="2">
    <source>
        <dbReference type="Proteomes" id="UP000095751"/>
    </source>
</evidence>
<evidence type="ECO:0000313" key="1">
    <source>
        <dbReference type="EMBL" id="OEU10439.1"/>
    </source>
</evidence>
<dbReference type="InParanoid" id="A0A1E7EX80"/>
<dbReference type="KEGG" id="fcy:FRACYDRAFT_247541"/>
<dbReference type="Proteomes" id="UP000095751">
    <property type="component" value="Unassembled WGS sequence"/>
</dbReference>
<organism evidence="1 2">
    <name type="scientific">Fragilariopsis cylindrus CCMP1102</name>
    <dbReference type="NCBI Taxonomy" id="635003"/>
    <lineage>
        <taxon>Eukaryota</taxon>
        <taxon>Sar</taxon>
        <taxon>Stramenopiles</taxon>
        <taxon>Ochrophyta</taxon>
        <taxon>Bacillariophyta</taxon>
        <taxon>Bacillariophyceae</taxon>
        <taxon>Bacillariophycidae</taxon>
        <taxon>Bacillariales</taxon>
        <taxon>Bacillariaceae</taxon>
        <taxon>Fragilariopsis</taxon>
    </lineage>
</organism>
<protein>
    <submittedName>
        <fullName evidence="1">Uncharacterized protein</fullName>
    </submittedName>
</protein>
<accession>A0A1E7EX80</accession>
<proteinExistence type="predicted"/>